<keyword evidence="4" id="KW-0479">Metal-binding</keyword>
<dbReference type="InterPro" id="IPR024079">
    <property type="entry name" value="MetalloPept_cat_dom_sf"/>
</dbReference>
<dbReference type="InterPro" id="IPR000718">
    <property type="entry name" value="Peptidase_M13"/>
</dbReference>
<evidence type="ECO:0000256" key="1">
    <source>
        <dbReference type="ARBA" id="ARBA00001947"/>
    </source>
</evidence>
<dbReference type="GO" id="GO:0016485">
    <property type="term" value="P:protein processing"/>
    <property type="evidence" value="ECO:0007669"/>
    <property type="project" value="TreeGrafter"/>
</dbReference>
<evidence type="ECO:0000259" key="10">
    <source>
        <dbReference type="Pfam" id="PF05649"/>
    </source>
</evidence>
<dbReference type="KEGG" id="aplc:110986554"/>
<evidence type="ECO:0000256" key="7">
    <source>
        <dbReference type="ARBA" id="ARBA00023049"/>
    </source>
</evidence>
<evidence type="ECO:0000313" key="12">
    <source>
        <dbReference type="RefSeq" id="XP_022104191.1"/>
    </source>
</evidence>
<name>A0A8B7ZLI2_ACAPL</name>
<proteinExistence type="inferred from homology"/>
<evidence type="ECO:0000259" key="9">
    <source>
        <dbReference type="Pfam" id="PF01431"/>
    </source>
</evidence>
<evidence type="ECO:0000313" key="11">
    <source>
        <dbReference type="Proteomes" id="UP000694845"/>
    </source>
</evidence>
<dbReference type="SUPFAM" id="SSF55486">
    <property type="entry name" value="Metalloproteases ('zincins'), catalytic domain"/>
    <property type="match status" value="1"/>
</dbReference>
<keyword evidence="8" id="KW-1133">Transmembrane helix</keyword>
<dbReference type="InterPro" id="IPR042089">
    <property type="entry name" value="Peptidase_M13_dom_2"/>
</dbReference>
<keyword evidence="11" id="KW-1185">Reference proteome</keyword>
<keyword evidence="8" id="KW-0812">Transmembrane</keyword>
<sequence>MDGIVTKPNSVHWKRPSWYRRRTSLERRLLVLAVLLGFVALSLVAVLLHELMTDRKVSEGALKPGKSTQCIDQQMCLTDECVEAAAGLLLNMNPKVDPCKDFFEYSCGGWTKSRVIPEGSSKLTATTELKNRLELNCKGLVESDVTDDDIEAIAKTKYFYQACMDEERISSRGFEPLWTLIAKFGGWPLMNDTSFDESTWNLEDTLAKMYSETEQNFFFSNYIGIDPQNNEMHIYIIDQTRTLLSQEDFMVANFSHKNVVAYREYMEAVALELSLASEDEVRHQVLDMLRFEEKLINIKIPRGPSRVVLKRYKKLTVGDLQNSIPQFNWSRYFDAIVSPSFNDTELLGTYSLDYLKRLGTVLHETPTRTIANFLMWKLVHESILLLGRKSRKLREEFLYLVEGEHGEGPRWKQCVTMTANRMSSGMSTMFIQKYFGQQSKTMALQMISKLREAVQETLNETKWMDEPTKARAIEKLLAIREQVGFDETVNNYTVLEQDYNDVEISSQHYFENVFETLKNDVKFMLKNFRRAVNTDRYRWSKLFPPYKANAGYQYALNQITFPAGFLQHPFYNRRNPHSMNYGGIGMVIGHEIMHAFDDMGRRFDKNGDMSEMWTEASAQGFRRETNCLLEQYGNFTVEQVNRKVNAKLTLGENIADTSGLKVAFKAYRRWIAERGAEEPTLPGIRLTHNQIFFLNYGQLWCDKSRDQALIYQLQQDSHSPGKFRVWGPIMNSPDFSEAFHCKPGSPMNPAKKCSVF</sequence>
<keyword evidence="7" id="KW-0482">Metalloprotease</keyword>
<evidence type="ECO:0000256" key="2">
    <source>
        <dbReference type="ARBA" id="ARBA00007357"/>
    </source>
</evidence>
<dbReference type="InterPro" id="IPR018497">
    <property type="entry name" value="Peptidase_M13_C"/>
</dbReference>
<feature type="domain" description="Peptidase M13 C-terminal" evidence="9">
    <location>
        <begin position="549"/>
        <end position="755"/>
    </location>
</feature>
<dbReference type="GO" id="GO:0046872">
    <property type="term" value="F:metal ion binding"/>
    <property type="evidence" value="ECO:0007669"/>
    <property type="project" value="UniProtKB-KW"/>
</dbReference>
<organism evidence="11 12">
    <name type="scientific">Acanthaster planci</name>
    <name type="common">Crown-of-thorns starfish</name>
    <dbReference type="NCBI Taxonomy" id="133434"/>
    <lineage>
        <taxon>Eukaryota</taxon>
        <taxon>Metazoa</taxon>
        <taxon>Echinodermata</taxon>
        <taxon>Eleutherozoa</taxon>
        <taxon>Asterozoa</taxon>
        <taxon>Asteroidea</taxon>
        <taxon>Valvatacea</taxon>
        <taxon>Valvatida</taxon>
        <taxon>Acanthasteridae</taxon>
        <taxon>Acanthaster</taxon>
    </lineage>
</organism>
<dbReference type="AlphaFoldDB" id="A0A8B7ZLI2"/>
<protein>
    <submittedName>
        <fullName evidence="12">Membrane metallo-endopeptidase-like 1 isoform X1</fullName>
    </submittedName>
</protein>
<comment type="similarity">
    <text evidence="2">Belongs to the peptidase M13 family.</text>
</comment>
<dbReference type="Proteomes" id="UP000694845">
    <property type="component" value="Unplaced"/>
</dbReference>
<dbReference type="GeneID" id="110986554"/>
<dbReference type="RefSeq" id="XP_022104191.1">
    <property type="nucleotide sequence ID" value="XM_022248499.1"/>
</dbReference>
<dbReference type="Pfam" id="PF01431">
    <property type="entry name" value="Peptidase_M13"/>
    <property type="match status" value="1"/>
</dbReference>
<dbReference type="PANTHER" id="PTHR11733:SF167">
    <property type="entry name" value="FI17812P1-RELATED"/>
    <property type="match status" value="1"/>
</dbReference>
<keyword evidence="8" id="KW-0472">Membrane</keyword>
<dbReference type="Pfam" id="PF05649">
    <property type="entry name" value="Peptidase_M13_N"/>
    <property type="match status" value="1"/>
</dbReference>
<dbReference type="GO" id="GO:0004222">
    <property type="term" value="F:metalloendopeptidase activity"/>
    <property type="evidence" value="ECO:0007669"/>
    <property type="project" value="InterPro"/>
</dbReference>
<dbReference type="PRINTS" id="PR00786">
    <property type="entry name" value="NEPRILYSIN"/>
</dbReference>
<evidence type="ECO:0000256" key="6">
    <source>
        <dbReference type="ARBA" id="ARBA00022833"/>
    </source>
</evidence>
<keyword evidence="5" id="KW-0378">Hydrolase</keyword>
<dbReference type="OrthoDB" id="6475849at2759"/>
<dbReference type="GO" id="GO:0005886">
    <property type="term" value="C:plasma membrane"/>
    <property type="evidence" value="ECO:0007669"/>
    <property type="project" value="TreeGrafter"/>
</dbReference>
<dbReference type="CDD" id="cd08662">
    <property type="entry name" value="M13"/>
    <property type="match status" value="1"/>
</dbReference>
<comment type="cofactor">
    <cofactor evidence="1">
        <name>Zn(2+)</name>
        <dbReference type="ChEBI" id="CHEBI:29105"/>
    </cofactor>
</comment>
<evidence type="ECO:0000256" key="3">
    <source>
        <dbReference type="ARBA" id="ARBA00022670"/>
    </source>
</evidence>
<dbReference type="Gene3D" id="3.40.390.10">
    <property type="entry name" value="Collagenase (Catalytic Domain)"/>
    <property type="match status" value="1"/>
</dbReference>
<gene>
    <name evidence="12" type="primary">LOC110986554</name>
</gene>
<dbReference type="Gene3D" id="1.10.1380.10">
    <property type="entry name" value="Neutral endopeptidase , domain2"/>
    <property type="match status" value="1"/>
</dbReference>
<feature type="transmembrane region" description="Helical" evidence="8">
    <location>
        <begin position="29"/>
        <end position="48"/>
    </location>
</feature>
<evidence type="ECO:0000256" key="4">
    <source>
        <dbReference type="ARBA" id="ARBA00022723"/>
    </source>
</evidence>
<keyword evidence="6" id="KW-0862">Zinc</keyword>
<dbReference type="PROSITE" id="PS51885">
    <property type="entry name" value="NEPRILYSIN"/>
    <property type="match status" value="1"/>
</dbReference>
<feature type="domain" description="Peptidase M13 N-terminal" evidence="10">
    <location>
        <begin position="98"/>
        <end position="485"/>
    </location>
</feature>
<dbReference type="PANTHER" id="PTHR11733">
    <property type="entry name" value="ZINC METALLOPROTEASE FAMILY M13 NEPRILYSIN-RELATED"/>
    <property type="match status" value="1"/>
</dbReference>
<reference evidence="12" key="1">
    <citation type="submission" date="2025-08" db="UniProtKB">
        <authorList>
            <consortium name="RefSeq"/>
        </authorList>
    </citation>
    <scope>IDENTIFICATION</scope>
</reference>
<accession>A0A8B7ZLI2</accession>
<evidence type="ECO:0000256" key="8">
    <source>
        <dbReference type="SAM" id="Phobius"/>
    </source>
</evidence>
<keyword evidence="3" id="KW-0645">Protease</keyword>
<evidence type="ECO:0000256" key="5">
    <source>
        <dbReference type="ARBA" id="ARBA00022801"/>
    </source>
</evidence>
<dbReference type="InterPro" id="IPR008753">
    <property type="entry name" value="Peptidase_M13_N"/>
</dbReference>